<dbReference type="Pfam" id="PF02163">
    <property type="entry name" value="Peptidase_M50"/>
    <property type="match status" value="2"/>
</dbReference>
<keyword evidence="3 14" id="KW-1003">Cell membrane</keyword>
<evidence type="ECO:0000256" key="4">
    <source>
        <dbReference type="ARBA" id="ARBA00022670"/>
    </source>
</evidence>
<evidence type="ECO:0000256" key="16">
    <source>
        <dbReference type="PIRSR" id="PIRSR006404-2"/>
    </source>
</evidence>
<name>A0A977L6A4_9CYAN</name>
<protein>
    <recommendedName>
        <fullName evidence="14">Zinc metalloprotease</fullName>
    </recommendedName>
</protein>
<dbReference type="Gene3D" id="3.10.580.10">
    <property type="entry name" value="CBS-domain"/>
    <property type="match status" value="1"/>
</dbReference>
<feature type="transmembrane region" description="Helical" evidence="14">
    <location>
        <begin position="55"/>
        <end position="74"/>
    </location>
</feature>
<accession>A0A977L6A4</accession>
<evidence type="ECO:0000256" key="5">
    <source>
        <dbReference type="ARBA" id="ARBA00022692"/>
    </source>
</evidence>
<evidence type="ECO:0000256" key="3">
    <source>
        <dbReference type="ARBA" id="ARBA00022475"/>
    </source>
</evidence>
<dbReference type="SMART" id="SM00116">
    <property type="entry name" value="CBS"/>
    <property type="match status" value="1"/>
</dbReference>
<gene>
    <name evidence="19" type="ORF">KA717_35475</name>
</gene>
<evidence type="ECO:0000256" key="8">
    <source>
        <dbReference type="ARBA" id="ARBA00022801"/>
    </source>
</evidence>
<evidence type="ECO:0000256" key="2">
    <source>
        <dbReference type="ARBA" id="ARBA00007931"/>
    </source>
</evidence>
<sequence>MASHLIGEFGLNNNLRLGTLFGIPFFVNPSWFLVLGLVTLTYGQELTVFPQLTGITPWFLGLVTALLLFASVVAHELGHSLLAIAQGIEVKSITLFLFGGLANLEKESETPLEAFAVAIAGPLVSLILCGLLTILGANLSLPLPLQAIVALLAAINLALALFNLIPGLPLDGGNILKALVWQITGNQNKGILLASRVGQVFGWLAIGVGSLGILRVLPVGDFWTVLVGWFLLQNAGFSARNVQVKETMSAYTAQDAIIPNSPIVGEALNLREFVNNYVIGKTPWRKFLVTNAIGQLVGSLEVDALKNIPTSDWTQFSIHDVMQAPDQLKTVNATESLFEVAQRLEKDKIPQLAVVKDSGELLGLLEKASIIQCL</sequence>
<keyword evidence="12 17" id="KW-0129">CBS domain</keyword>
<feature type="binding site" evidence="16">
    <location>
        <position position="171"/>
    </location>
    <ligand>
        <name>Zn(2+)</name>
        <dbReference type="ChEBI" id="CHEBI:29105"/>
        <note>catalytic</note>
    </ligand>
</feature>
<dbReference type="PIRSF" id="PIRSF006404">
    <property type="entry name" value="UCP006404_Pept_M50_CBS"/>
    <property type="match status" value="1"/>
</dbReference>
<keyword evidence="6 14" id="KW-0479">Metal-binding</keyword>
<comment type="similarity">
    <text evidence="2 14">Belongs to the peptidase M50B family.</text>
</comment>
<organism evidence="19">
    <name type="scientific">Woronichinia naegeliana WA131</name>
    <dbReference type="NCBI Taxonomy" id="2824559"/>
    <lineage>
        <taxon>Bacteria</taxon>
        <taxon>Bacillati</taxon>
        <taxon>Cyanobacteriota</taxon>
        <taxon>Cyanophyceae</taxon>
        <taxon>Synechococcales</taxon>
        <taxon>Coelosphaeriaceae</taxon>
        <taxon>Woronichinia</taxon>
    </lineage>
</organism>
<dbReference type="InterPro" id="IPR000644">
    <property type="entry name" value="CBS_dom"/>
</dbReference>
<evidence type="ECO:0000256" key="9">
    <source>
        <dbReference type="ARBA" id="ARBA00022833"/>
    </source>
</evidence>
<keyword evidence="10 14" id="KW-1133">Transmembrane helix</keyword>
<feature type="transmembrane region" description="Helical" evidence="14">
    <location>
        <begin position="114"/>
        <end position="135"/>
    </location>
</feature>
<keyword evidence="9 14" id="KW-0862">Zinc</keyword>
<dbReference type="AlphaFoldDB" id="A0A977L6A4"/>
<dbReference type="GO" id="GO:0006508">
    <property type="term" value="P:proteolysis"/>
    <property type="evidence" value="ECO:0007669"/>
    <property type="project" value="UniProtKB-KW"/>
</dbReference>
<feature type="transmembrane region" description="Helical" evidence="14">
    <location>
        <begin position="80"/>
        <end position="102"/>
    </location>
</feature>
<dbReference type="InterPro" id="IPR046342">
    <property type="entry name" value="CBS_dom_sf"/>
</dbReference>
<evidence type="ECO:0000256" key="6">
    <source>
        <dbReference type="ARBA" id="ARBA00022723"/>
    </source>
</evidence>
<feature type="domain" description="CBS" evidence="18">
    <location>
        <begin position="322"/>
        <end position="374"/>
    </location>
</feature>
<evidence type="ECO:0000256" key="12">
    <source>
        <dbReference type="ARBA" id="ARBA00023122"/>
    </source>
</evidence>
<dbReference type="PANTHER" id="PTHR39188">
    <property type="entry name" value="MEMBRANE-ASSOCIATED ZINC METALLOPROTEASE M50B"/>
    <property type="match status" value="1"/>
</dbReference>
<evidence type="ECO:0000256" key="11">
    <source>
        <dbReference type="ARBA" id="ARBA00023049"/>
    </source>
</evidence>
<evidence type="ECO:0000256" key="13">
    <source>
        <dbReference type="ARBA" id="ARBA00023136"/>
    </source>
</evidence>
<dbReference type="EMBL" id="CP073041">
    <property type="protein sequence ID" value="UXE64875.1"/>
    <property type="molecule type" value="Genomic_DNA"/>
</dbReference>
<dbReference type="CDD" id="cd06164">
    <property type="entry name" value="S2P-M50_SpoIVFB_CBS"/>
    <property type="match status" value="1"/>
</dbReference>
<comment type="cofactor">
    <cofactor evidence="14 16">
        <name>Zn(2+)</name>
        <dbReference type="ChEBI" id="CHEBI:29105"/>
    </cofactor>
    <text evidence="14 16">Binds 1 zinc ion per subunit.</text>
</comment>
<keyword evidence="8 14" id="KW-0378">Hydrolase</keyword>
<dbReference type="GO" id="GO:0008237">
    <property type="term" value="F:metallopeptidase activity"/>
    <property type="evidence" value="ECO:0007669"/>
    <property type="project" value="UniProtKB-UniRule"/>
</dbReference>
<dbReference type="PROSITE" id="PS51371">
    <property type="entry name" value="CBS"/>
    <property type="match status" value="1"/>
</dbReference>
<dbReference type="SUPFAM" id="SSF54631">
    <property type="entry name" value="CBS-domain pair"/>
    <property type="match status" value="1"/>
</dbReference>
<evidence type="ECO:0000256" key="10">
    <source>
        <dbReference type="ARBA" id="ARBA00022989"/>
    </source>
</evidence>
<keyword evidence="5 14" id="KW-0812">Transmembrane</keyword>
<dbReference type="GO" id="GO:0046872">
    <property type="term" value="F:metal ion binding"/>
    <property type="evidence" value="ECO:0007669"/>
    <property type="project" value="UniProtKB-UniRule"/>
</dbReference>
<reference evidence="19" key="1">
    <citation type="submission" date="2021-04" db="EMBL/GenBank/DDBJ databases">
        <title>Genome sequence of Woronichinia naegeliana from Washington state freshwater lake bloom.</title>
        <authorList>
            <person name="Dreher T.W."/>
        </authorList>
    </citation>
    <scope>NUCLEOTIDE SEQUENCE</scope>
    <source>
        <strain evidence="19">WA131</strain>
    </source>
</reference>
<evidence type="ECO:0000256" key="17">
    <source>
        <dbReference type="PROSITE-ProRule" id="PRU00703"/>
    </source>
</evidence>
<dbReference type="KEGG" id="wna:KA717_35475"/>
<keyword evidence="13 14" id="KW-0472">Membrane</keyword>
<dbReference type="Proteomes" id="UP001065613">
    <property type="component" value="Chromosome"/>
</dbReference>
<feature type="active site" evidence="15">
    <location>
        <position position="76"/>
    </location>
</feature>
<dbReference type="GO" id="GO:0005886">
    <property type="term" value="C:plasma membrane"/>
    <property type="evidence" value="ECO:0007669"/>
    <property type="project" value="UniProtKB-SubCell"/>
</dbReference>
<evidence type="ECO:0000313" key="19">
    <source>
        <dbReference type="EMBL" id="UXE64875.1"/>
    </source>
</evidence>
<feature type="transmembrane region" description="Helical" evidence="14">
    <location>
        <begin position="20"/>
        <end position="43"/>
    </location>
</feature>
<evidence type="ECO:0000259" key="18">
    <source>
        <dbReference type="PROSITE" id="PS51371"/>
    </source>
</evidence>
<dbReference type="PANTHER" id="PTHR39188:SF3">
    <property type="entry name" value="STAGE IV SPORULATION PROTEIN FB"/>
    <property type="match status" value="1"/>
</dbReference>
<dbReference type="InterPro" id="IPR016483">
    <property type="entry name" value="UCP006404_Pept_M50_CBS"/>
</dbReference>
<dbReference type="InterPro" id="IPR008915">
    <property type="entry name" value="Peptidase_M50"/>
</dbReference>
<feature type="binding site" evidence="16">
    <location>
        <position position="75"/>
    </location>
    <ligand>
        <name>Zn(2+)</name>
        <dbReference type="ChEBI" id="CHEBI:29105"/>
        <note>catalytic</note>
    </ligand>
</feature>
<dbReference type="CDD" id="cd04639">
    <property type="entry name" value="CBS_pair_peptidase_M50"/>
    <property type="match status" value="1"/>
</dbReference>
<keyword evidence="7" id="KW-0677">Repeat</keyword>
<dbReference type="Pfam" id="PF00571">
    <property type="entry name" value="CBS"/>
    <property type="match status" value="1"/>
</dbReference>
<keyword evidence="11 14" id="KW-0482">Metalloprotease</keyword>
<keyword evidence="4 14" id="KW-0645">Protease</keyword>
<evidence type="ECO:0000256" key="15">
    <source>
        <dbReference type="PIRSR" id="PIRSR006404-1"/>
    </source>
</evidence>
<evidence type="ECO:0000256" key="7">
    <source>
        <dbReference type="ARBA" id="ARBA00022737"/>
    </source>
</evidence>
<proteinExistence type="inferred from homology"/>
<feature type="binding site" evidence="16">
    <location>
        <position position="79"/>
    </location>
    <ligand>
        <name>Zn(2+)</name>
        <dbReference type="ChEBI" id="CHEBI:29105"/>
        <note>catalytic</note>
    </ligand>
</feature>
<comment type="subcellular location">
    <subcellularLocation>
        <location evidence="1 14">Cell membrane</location>
        <topology evidence="1 14">Multi-pass membrane protein</topology>
    </subcellularLocation>
</comment>
<feature type="transmembrane region" description="Helical" evidence="14">
    <location>
        <begin position="147"/>
        <end position="170"/>
    </location>
</feature>
<evidence type="ECO:0000256" key="1">
    <source>
        <dbReference type="ARBA" id="ARBA00004651"/>
    </source>
</evidence>
<evidence type="ECO:0000256" key="14">
    <source>
        <dbReference type="PIRNR" id="PIRNR006404"/>
    </source>
</evidence>